<dbReference type="KEGG" id="acep:105620908"/>
<gene>
    <name evidence="18" type="primary">105620908</name>
</gene>
<dbReference type="SMART" id="SM00192">
    <property type="entry name" value="LDLa"/>
    <property type="match status" value="1"/>
</dbReference>
<evidence type="ECO:0000256" key="12">
    <source>
        <dbReference type="ARBA" id="ARBA00023180"/>
    </source>
</evidence>
<dbReference type="Gene3D" id="1.20.1070.10">
    <property type="entry name" value="Rhodopsin 7-helix transmembrane proteins"/>
    <property type="match status" value="1"/>
</dbReference>
<dbReference type="CDD" id="cd00112">
    <property type="entry name" value="LDLa"/>
    <property type="match status" value="1"/>
</dbReference>
<dbReference type="InterPro" id="IPR000276">
    <property type="entry name" value="GPCR_Rhodpsn"/>
</dbReference>
<keyword evidence="13 15" id="KW-0807">Transducer</keyword>
<evidence type="ECO:0000256" key="11">
    <source>
        <dbReference type="ARBA" id="ARBA00023170"/>
    </source>
</evidence>
<evidence type="ECO:0000313" key="18">
    <source>
        <dbReference type="EnsemblMetazoa" id="XP_012057775.1"/>
    </source>
</evidence>
<reference evidence="18" key="2">
    <citation type="submission" date="2016-04" db="UniProtKB">
        <authorList>
            <consortium name="EnsemblMetazoa"/>
        </authorList>
    </citation>
    <scope>IDENTIFICATION</scope>
</reference>
<evidence type="ECO:0000259" key="17">
    <source>
        <dbReference type="PROSITE" id="PS50262"/>
    </source>
</evidence>
<dbReference type="EMBL" id="ADTU01018022">
    <property type="status" value="NOT_ANNOTATED_CDS"/>
    <property type="molecule type" value="Genomic_DNA"/>
</dbReference>
<dbReference type="FunCoup" id="A0A158NJR7">
    <property type="interactions" value="37"/>
</dbReference>
<dbReference type="Gene3D" id="3.80.10.10">
    <property type="entry name" value="Ribonuclease Inhibitor"/>
    <property type="match status" value="2"/>
</dbReference>
<feature type="transmembrane region" description="Helical" evidence="16">
    <location>
        <begin position="647"/>
        <end position="670"/>
    </location>
</feature>
<evidence type="ECO:0000256" key="7">
    <source>
        <dbReference type="ARBA" id="ARBA00022989"/>
    </source>
</evidence>
<dbReference type="Gene3D" id="4.10.400.10">
    <property type="entry name" value="Low-density Lipoprotein Receptor"/>
    <property type="match status" value="1"/>
</dbReference>
<feature type="transmembrane region" description="Helical" evidence="16">
    <location>
        <begin position="604"/>
        <end position="626"/>
    </location>
</feature>
<dbReference type="CDD" id="cd15137">
    <property type="entry name" value="7tmA_Relaxin_R"/>
    <property type="match status" value="1"/>
</dbReference>
<feature type="transmembrane region" description="Helical" evidence="16">
    <location>
        <begin position="682"/>
        <end position="702"/>
    </location>
</feature>
<comment type="subcellular location">
    <subcellularLocation>
        <location evidence="1">Cell membrane</location>
        <topology evidence="1">Multi-pass membrane protein</topology>
    </subcellularLocation>
</comment>
<evidence type="ECO:0000256" key="15">
    <source>
        <dbReference type="RuleBase" id="RU000688"/>
    </source>
</evidence>
<dbReference type="PANTHER" id="PTHR24372">
    <property type="entry name" value="GLYCOPROTEIN HORMONE RECEPTOR"/>
    <property type="match status" value="1"/>
</dbReference>
<dbReference type="SUPFAM" id="SSF81321">
    <property type="entry name" value="Family A G protein-coupled receptor-like"/>
    <property type="match status" value="1"/>
</dbReference>
<dbReference type="GO" id="GO:0008528">
    <property type="term" value="F:G protein-coupled peptide receptor activity"/>
    <property type="evidence" value="ECO:0007669"/>
    <property type="project" value="TreeGrafter"/>
</dbReference>
<dbReference type="OrthoDB" id="6022531at2759"/>
<evidence type="ECO:0000256" key="4">
    <source>
        <dbReference type="ARBA" id="ARBA00022614"/>
    </source>
</evidence>
<feature type="transmembrane region" description="Helical" evidence="16">
    <location>
        <begin position="433"/>
        <end position="454"/>
    </location>
</feature>
<keyword evidence="5 15" id="KW-0812">Transmembrane</keyword>
<dbReference type="Pfam" id="PF13855">
    <property type="entry name" value="LRR_8"/>
    <property type="match status" value="2"/>
</dbReference>
<dbReference type="PANTHER" id="PTHR24372:SF80">
    <property type="entry name" value="FI21465P1-RELATED"/>
    <property type="match status" value="1"/>
</dbReference>
<proteinExistence type="inferred from homology"/>
<keyword evidence="9 16" id="KW-0472">Membrane</keyword>
<dbReference type="PROSITE" id="PS50068">
    <property type="entry name" value="LDLRA_2"/>
    <property type="match status" value="1"/>
</dbReference>
<dbReference type="PRINTS" id="PR00237">
    <property type="entry name" value="GPCRRHODOPSN"/>
</dbReference>
<dbReference type="InterPro" id="IPR003591">
    <property type="entry name" value="Leu-rich_rpt_typical-subtyp"/>
</dbReference>
<dbReference type="SUPFAM" id="SSF57424">
    <property type="entry name" value="LDL receptor-like module"/>
    <property type="match status" value="1"/>
</dbReference>
<keyword evidence="6" id="KW-0677">Repeat</keyword>
<dbReference type="PROSITE" id="PS50262">
    <property type="entry name" value="G_PROTEIN_RECEP_F1_2"/>
    <property type="match status" value="1"/>
</dbReference>
<keyword evidence="11 15" id="KW-0675">Receptor</keyword>
<dbReference type="InParanoid" id="A0A158NJR7"/>
<keyword evidence="7 16" id="KW-1133">Transmembrane helix</keyword>
<keyword evidence="19" id="KW-1185">Reference proteome</keyword>
<organism evidence="18 19">
    <name type="scientific">Atta cephalotes</name>
    <name type="common">Leafcutter ant</name>
    <dbReference type="NCBI Taxonomy" id="12957"/>
    <lineage>
        <taxon>Eukaryota</taxon>
        <taxon>Metazoa</taxon>
        <taxon>Ecdysozoa</taxon>
        <taxon>Arthropoda</taxon>
        <taxon>Hexapoda</taxon>
        <taxon>Insecta</taxon>
        <taxon>Pterygota</taxon>
        <taxon>Neoptera</taxon>
        <taxon>Endopterygota</taxon>
        <taxon>Hymenoptera</taxon>
        <taxon>Apocrita</taxon>
        <taxon>Aculeata</taxon>
        <taxon>Formicoidea</taxon>
        <taxon>Formicidae</taxon>
        <taxon>Myrmicinae</taxon>
        <taxon>Atta</taxon>
    </lineage>
</organism>
<dbReference type="PROSITE" id="PS51450">
    <property type="entry name" value="LRR"/>
    <property type="match status" value="1"/>
</dbReference>
<dbReference type="InterPro" id="IPR001611">
    <property type="entry name" value="Leu-rich_rpt"/>
</dbReference>
<comment type="similarity">
    <text evidence="2 15">Belongs to the G-protein coupled receptor 1 family.</text>
</comment>
<dbReference type="EMBL" id="ADTU01018020">
    <property type="status" value="NOT_ANNOTATED_CDS"/>
    <property type="molecule type" value="Genomic_DNA"/>
</dbReference>
<evidence type="ECO:0000256" key="6">
    <source>
        <dbReference type="ARBA" id="ARBA00022737"/>
    </source>
</evidence>
<dbReference type="GO" id="GO:0007189">
    <property type="term" value="P:adenylate cyclase-activating G protein-coupled receptor signaling pathway"/>
    <property type="evidence" value="ECO:0007669"/>
    <property type="project" value="TreeGrafter"/>
</dbReference>
<dbReference type="Pfam" id="PF00001">
    <property type="entry name" value="7tm_1"/>
    <property type="match status" value="1"/>
</dbReference>
<evidence type="ECO:0000256" key="2">
    <source>
        <dbReference type="ARBA" id="ARBA00010663"/>
    </source>
</evidence>
<dbReference type="InterPro" id="IPR036055">
    <property type="entry name" value="LDL_receptor-like_sf"/>
</dbReference>
<dbReference type="PRINTS" id="PR01739">
    <property type="entry name" value="RELAXINR"/>
</dbReference>
<dbReference type="PROSITE" id="PS00237">
    <property type="entry name" value="G_PROTEIN_RECEP_F1_1"/>
    <property type="match status" value="1"/>
</dbReference>
<evidence type="ECO:0000256" key="16">
    <source>
        <dbReference type="SAM" id="Phobius"/>
    </source>
</evidence>
<evidence type="ECO:0000256" key="3">
    <source>
        <dbReference type="ARBA" id="ARBA00022475"/>
    </source>
</evidence>
<dbReference type="STRING" id="12957.A0A158NJR7"/>
<dbReference type="SUPFAM" id="SSF52058">
    <property type="entry name" value="L domain-like"/>
    <property type="match status" value="1"/>
</dbReference>
<accession>A0A158NJR7</accession>
<dbReference type="SMART" id="SM00369">
    <property type="entry name" value="LRR_TYP"/>
    <property type="match status" value="5"/>
</dbReference>
<keyword evidence="8 15" id="KW-0297">G-protein coupled receptor</keyword>
<keyword evidence="4" id="KW-0433">Leucine-rich repeat</keyword>
<dbReference type="FunFam" id="1.20.1070.10:FF:000023">
    <property type="entry name" value="Relaxin family peptide receptor 1"/>
    <property type="match status" value="1"/>
</dbReference>
<name>A0A158NJR7_ATTCE</name>
<dbReference type="InterPro" id="IPR002172">
    <property type="entry name" value="LDrepeatLR_classA_rpt"/>
</dbReference>
<evidence type="ECO:0000256" key="13">
    <source>
        <dbReference type="ARBA" id="ARBA00023224"/>
    </source>
</evidence>
<dbReference type="GO" id="GO:0005886">
    <property type="term" value="C:plasma membrane"/>
    <property type="evidence" value="ECO:0007669"/>
    <property type="project" value="UniProtKB-SubCell"/>
</dbReference>
<dbReference type="GO" id="GO:0009755">
    <property type="term" value="P:hormone-mediated signaling pathway"/>
    <property type="evidence" value="ECO:0007669"/>
    <property type="project" value="TreeGrafter"/>
</dbReference>
<comment type="caution">
    <text evidence="14">Lacks conserved residue(s) required for the propagation of feature annotation.</text>
</comment>
<protein>
    <recommendedName>
        <fullName evidence="17">G-protein coupled receptors family 1 profile domain-containing protein</fullName>
    </recommendedName>
</protein>
<dbReference type="EnsemblMetazoa" id="XM_012202385.1">
    <property type="protein sequence ID" value="XP_012057775.1"/>
    <property type="gene ID" value="LOC105620908"/>
</dbReference>
<keyword evidence="10" id="KW-1015">Disulfide bond</keyword>
<dbReference type="InterPro" id="IPR017452">
    <property type="entry name" value="GPCR_Rhodpsn_7TM"/>
</dbReference>
<feature type="transmembrane region" description="Helical" evidence="16">
    <location>
        <begin position="466"/>
        <end position="486"/>
    </location>
</feature>
<dbReference type="EMBL" id="ADTU01018021">
    <property type="status" value="NOT_ANNOTATED_CDS"/>
    <property type="molecule type" value="Genomic_DNA"/>
</dbReference>
<evidence type="ECO:0000256" key="5">
    <source>
        <dbReference type="ARBA" id="ARBA00022692"/>
    </source>
</evidence>
<feature type="transmembrane region" description="Helical" evidence="16">
    <location>
        <begin position="551"/>
        <end position="572"/>
    </location>
</feature>
<evidence type="ECO:0000256" key="9">
    <source>
        <dbReference type="ARBA" id="ARBA00023136"/>
    </source>
</evidence>
<sequence length="773" mass="87953">MKYKHIVLVGASLITILCLLSGLMYYLNQDKCPIGTFQCLNSTTCMPQRSWCNGVPDCPHSDDESTENCCMFQIDMHGNWDWFMKERNWGNSNNCGNIIIKYTTDTQYLLCVTISLLFVADTFDAPVNCTYDACRATCTNFTDVPKNLSSNVTAIFLTDNLLTHLSRDELSRYPEIRLLYLDNNNIIKLEKGVFLHQSKLFWLILTNNSISEILPGHLTGLDKLETLLLDQNKIVTADFSDLEDSTTTYLINLSKNMLTTSALKLPRLSELTEIILDGNHFESITEDLFAGCPALKSLSMEDNSISSIDENAFRNLQQLVELNLAYNRIVTIPSNMFQSVNNLSKLLIGYNPVVELSMTLFNPLNNLRSLSVEDINMDNMDKNAFDVFPRLDFIYFKKFHYCMTYAPKVQKCRPTSDGMSSISHLLDKPLLRAAVWTISCLTCLGNSLVLWGRFTAKDENRVLSIIIRNLAVSDMLMGIYLFIIAIEDARFRDNYKEVASIWMSSWPCILLGALAMTSSEVSMLILSFMSVERFILIAAPLKCHHAMTSQAAASSMIVIWIVGLIIALAPVIHWRSSTRFYGVNGMCFPLHIDDPYLIGWEYSAFIFLGLNLIGLMIIGYVYIAMFTNIWRTRRATPLSVGDSEFTLRFFLIVLTDAACWAPIIALKILAMMKYPVPPDLHAWIVIFILPVNSAVNPLLYTFTTPKFRERLNEGWFGKVCNYMSRKHSRQDSQTSATIHKTVINRNIVQPIWNKYDDDKRKTPPLLDFDDEKS</sequence>
<evidence type="ECO:0000313" key="19">
    <source>
        <dbReference type="Proteomes" id="UP000005205"/>
    </source>
</evidence>
<evidence type="ECO:0000256" key="8">
    <source>
        <dbReference type="ARBA" id="ARBA00023040"/>
    </source>
</evidence>
<feature type="transmembrane region" description="Helical" evidence="16">
    <location>
        <begin position="6"/>
        <end position="27"/>
    </location>
</feature>
<dbReference type="InterPro" id="IPR008112">
    <property type="entry name" value="Relaxin_rcpt"/>
</dbReference>
<dbReference type="AlphaFoldDB" id="A0A158NJR7"/>
<dbReference type="InterPro" id="IPR032675">
    <property type="entry name" value="LRR_dom_sf"/>
</dbReference>
<dbReference type="Proteomes" id="UP000005205">
    <property type="component" value="Unassembled WGS sequence"/>
</dbReference>
<reference evidence="19" key="1">
    <citation type="journal article" date="2011" name="PLoS Genet.">
        <title>The genome sequence of the leaf-cutter ant Atta cephalotes reveals insights into its obligate symbiotic lifestyle.</title>
        <authorList>
            <person name="Suen G."/>
            <person name="Teiling C."/>
            <person name="Li L."/>
            <person name="Holt C."/>
            <person name="Abouheif E."/>
            <person name="Bornberg-Bauer E."/>
            <person name="Bouffard P."/>
            <person name="Caldera E.J."/>
            <person name="Cash E."/>
            <person name="Cavanaugh A."/>
            <person name="Denas O."/>
            <person name="Elhaik E."/>
            <person name="Fave M.J."/>
            <person name="Gadau J."/>
            <person name="Gibson J.D."/>
            <person name="Graur D."/>
            <person name="Grubbs K.J."/>
            <person name="Hagen D.E."/>
            <person name="Harkins T.T."/>
            <person name="Helmkampf M."/>
            <person name="Hu H."/>
            <person name="Johnson B.R."/>
            <person name="Kim J."/>
            <person name="Marsh S.E."/>
            <person name="Moeller J.A."/>
            <person name="Munoz-Torres M.C."/>
            <person name="Murphy M.C."/>
            <person name="Naughton M.C."/>
            <person name="Nigam S."/>
            <person name="Overson R."/>
            <person name="Rajakumar R."/>
            <person name="Reese J.T."/>
            <person name="Scott J.J."/>
            <person name="Smith C.R."/>
            <person name="Tao S."/>
            <person name="Tsutsui N.D."/>
            <person name="Viljakainen L."/>
            <person name="Wissler L."/>
            <person name="Yandell M.D."/>
            <person name="Zimmer F."/>
            <person name="Taylor J."/>
            <person name="Slater S.C."/>
            <person name="Clifton S.W."/>
            <person name="Warren W.C."/>
            <person name="Elsik C.G."/>
            <person name="Smith C.D."/>
            <person name="Weinstock G.M."/>
            <person name="Gerardo N.M."/>
            <person name="Currie C.R."/>
        </authorList>
    </citation>
    <scope>NUCLEOTIDE SEQUENCE [LARGE SCALE GENOMIC DNA]</scope>
</reference>
<evidence type="ECO:0000256" key="1">
    <source>
        <dbReference type="ARBA" id="ARBA00004651"/>
    </source>
</evidence>
<dbReference type="eggNOG" id="KOG2087">
    <property type="taxonomic scope" value="Eukaryota"/>
</dbReference>
<evidence type="ECO:0000256" key="14">
    <source>
        <dbReference type="PROSITE-ProRule" id="PRU00124"/>
    </source>
</evidence>
<feature type="domain" description="G-protein coupled receptors family 1 profile" evidence="17">
    <location>
        <begin position="445"/>
        <end position="700"/>
    </location>
</feature>
<keyword evidence="3" id="KW-1003">Cell membrane</keyword>
<evidence type="ECO:0000256" key="10">
    <source>
        <dbReference type="ARBA" id="ARBA00023157"/>
    </source>
</evidence>
<keyword evidence="12" id="KW-0325">Glycoprotein</keyword>